<dbReference type="InterPro" id="IPR027443">
    <property type="entry name" value="IPNS-like_sf"/>
</dbReference>
<dbReference type="InterPro" id="IPR005123">
    <property type="entry name" value="Oxoglu/Fe-dep_dioxygenase_dom"/>
</dbReference>
<comment type="catalytic activity">
    <reaction evidence="6">
        <text>gibberellin A1 + 2-oxoglutarate + O2 = gibberellin A8 + succinate + CO2</text>
        <dbReference type="Rhea" id="RHEA:15005"/>
        <dbReference type="ChEBI" id="CHEBI:15379"/>
        <dbReference type="ChEBI" id="CHEBI:16526"/>
        <dbReference type="ChEBI" id="CHEBI:16810"/>
        <dbReference type="ChEBI" id="CHEBI:30031"/>
        <dbReference type="ChEBI" id="CHEBI:58524"/>
        <dbReference type="ChEBI" id="CHEBI:58594"/>
        <dbReference type="EC" id="1.14.11.13"/>
    </reaction>
</comment>
<gene>
    <name evidence="11" type="ORF">M5K25_025991</name>
</gene>
<comment type="cofactor">
    <cofactor evidence="1">
        <name>L-ascorbate</name>
        <dbReference type="ChEBI" id="CHEBI:38290"/>
    </cofactor>
</comment>
<dbReference type="EC" id="1.14.11.13" evidence="8"/>
<evidence type="ECO:0000256" key="3">
    <source>
        <dbReference type="ARBA" id="ARBA00022964"/>
    </source>
</evidence>
<reference evidence="11 12" key="1">
    <citation type="journal article" date="2024" name="Plant Biotechnol. J.">
        <title>Dendrobium thyrsiflorum genome and its molecular insights into genes involved in important horticultural traits.</title>
        <authorList>
            <person name="Chen B."/>
            <person name="Wang J.Y."/>
            <person name="Zheng P.J."/>
            <person name="Li K.L."/>
            <person name="Liang Y.M."/>
            <person name="Chen X.F."/>
            <person name="Zhang C."/>
            <person name="Zhao X."/>
            <person name="He X."/>
            <person name="Zhang G.Q."/>
            <person name="Liu Z.J."/>
            <person name="Xu Q."/>
        </authorList>
    </citation>
    <scope>NUCLEOTIDE SEQUENCE [LARGE SCALE GENOMIC DNA]</scope>
    <source>
        <strain evidence="11">GZMU011</strain>
    </source>
</reference>
<dbReference type="FunFam" id="2.60.120.330:FF:000014">
    <property type="entry name" value="Gibberellin 2-beta-dioxygenase 1"/>
    <property type="match status" value="1"/>
</dbReference>
<dbReference type="InterPro" id="IPR026992">
    <property type="entry name" value="DIOX_N"/>
</dbReference>
<dbReference type="InterPro" id="IPR050231">
    <property type="entry name" value="Iron_ascorbate_oxido_reductase"/>
</dbReference>
<dbReference type="Proteomes" id="UP001552299">
    <property type="component" value="Unassembled WGS sequence"/>
</dbReference>
<keyword evidence="3" id="KW-0223">Dioxygenase</keyword>
<dbReference type="InterPro" id="IPR044861">
    <property type="entry name" value="IPNS-like_FE2OG_OXY"/>
</dbReference>
<dbReference type="PANTHER" id="PTHR47990">
    <property type="entry name" value="2-OXOGLUTARATE (2OG) AND FE(II)-DEPENDENT OXYGENASE SUPERFAMILY PROTEIN-RELATED"/>
    <property type="match status" value="1"/>
</dbReference>
<dbReference type="AlphaFoldDB" id="A0ABD0TWB3"/>
<accession>A0ABD0TWB3</accession>
<dbReference type="Pfam" id="PF14226">
    <property type="entry name" value="DIOX_N"/>
    <property type="match status" value="1"/>
</dbReference>
<proteinExistence type="inferred from homology"/>
<evidence type="ECO:0000256" key="1">
    <source>
        <dbReference type="ARBA" id="ARBA00001961"/>
    </source>
</evidence>
<organism evidence="11 12">
    <name type="scientific">Dendrobium thyrsiflorum</name>
    <name type="common">Pinecone-like raceme dendrobium</name>
    <name type="synonym">Orchid</name>
    <dbReference type="NCBI Taxonomy" id="117978"/>
    <lineage>
        <taxon>Eukaryota</taxon>
        <taxon>Viridiplantae</taxon>
        <taxon>Streptophyta</taxon>
        <taxon>Embryophyta</taxon>
        <taxon>Tracheophyta</taxon>
        <taxon>Spermatophyta</taxon>
        <taxon>Magnoliopsida</taxon>
        <taxon>Liliopsida</taxon>
        <taxon>Asparagales</taxon>
        <taxon>Orchidaceae</taxon>
        <taxon>Epidendroideae</taxon>
        <taxon>Malaxideae</taxon>
        <taxon>Dendrobiinae</taxon>
        <taxon>Dendrobium</taxon>
    </lineage>
</organism>
<evidence type="ECO:0000256" key="6">
    <source>
        <dbReference type="ARBA" id="ARBA00052204"/>
    </source>
</evidence>
<evidence type="ECO:0000256" key="4">
    <source>
        <dbReference type="ARBA" id="ARBA00023002"/>
    </source>
</evidence>
<evidence type="ECO:0000256" key="9">
    <source>
        <dbReference type="RuleBase" id="RU003682"/>
    </source>
</evidence>
<evidence type="ECO:0000256" key="8">
    <source>
        <dbReference type="ARBA" id="ARBA00066708"/>
    </source>
</evidence>
<evidence type="ECO:0000256" key="7">
    <source>
        <dbReference type="ARBA" id="ARBA00061282"/>
    </source>
</evidence>
<evidence type="ECO:0000313" key="11">
    <source>
        <dbReference type="EMBL" id="KAL0903928.1"/>
    </source>
</evidence>
<dbReference type="GO" id="GO:0045543">
    <property type="term" value="F:gibberellin 2-beta-dioxygenase activity"/>
    <property type="evidence" value="ECO:0007669"/>
    <property type="project" value="UniProtKB-EC"/>
</dbReference>
<dbReference type="Gene3D" id="2.60.120.330">
    <property type="entry name" value="B-lactam Antibiotic, Isopenicillin N Synthase, Chain"/>
    <property type="match status" value="1"/>
</dbReference>
<evidence type="ECO:0000256" key="5">
    <source>
        <dbReference type="ARBA" id="ARBA00023004"/>
    </source>
</evidence>
<evidence type="ECO:0000313" key="12">
    <source>
        <dbReference type="Proteomes" id="UP001552299"/>
    </source>
</evidence>
<feature type="domain" description="Fe2OG dioxygenase" evidence="10">
    <location>
        <begin position="170"/>
        <end position="275"/>
    </location>
</feature>
<keyword evidence="5 9" id="KW-0408">Iron</keyword>
<dbReference type="SUPFAM" id="SSF51197">
    <property type="entry name" value="Clavaminate synthase-like"/>
    <property type="match status" value="1"/>
</dbReference>
<comment type="caution">
    <text evidence="11">The sequence shown here is derived from an EMBL/GenBank/DDBJ whole genome shotgun (WGS) entry which is preliminary data.</text>
</comment>
<sequence>MVVITKLSAVEQFPITKLHRPVSGNFAGDVPLVDLTSPAAAAQVVAACEELGFFKLTNHGISFELMDRLECEAAKFFSLPIWKKDAAAGSAAPPFGYGSRKIGSWDVGWIEYLLMQANSINPSFSSSFRSALSDYISTIKNLSCELLELMAEGLGLQPRNILSKLLMDEESDLMLRLNHYPPCPSSQQRNISVTGFGEHTDPQVISILRSNNTSGLQISLRDGRWVPVPPDQNSFFVNVGDSLQVLTNGRFRSVKHRVLANSVQSRLSMIFFGGPPLKERVAPLPLLMEEGEESLYREFTWCEYKTTAYKTKLVDNRLGLFEKH</sequence>
<keyword evidence="2 9" id="KW-0479">Metal-binding</keyword>
<keyword evidence="12" id="KW-1185">Reference proteome</keyword>
<evidence type="ECO:0000259" key="10">
    <source>
        <dbReference type="PROSITE" id="PS51471"/>
    </source>
</evidence>
<dbReference type="GO" id="GO:0046872">
    <property type="term" value="F:metal ion binding"/>
    <property type="evidence" value="ECO:0007669"/>
    <property type="project" value="UniProtKB-KW"/>
</dbReference>
<dbReference type="Pfam" id="PF03171">
    <property type="entry name" value="2OG-FeII_Oxy"/>
    <property type="match status" value="1"/>
</dbReference>
<comment type="similarity">
    <text evidence="7">Belongs to the iron/ascorbate-dependent oxidoreductase family. GA2OX subfamily.</text>
</comment>
<dbReference type="EMBL" id="JANQDX010000019">
    <property type="protein sequence ID" value="KAL0903928.1"/>
    <property type="molecule type" value="Genomic_DNA"/>
</dbReference>
<name>A0ABD0TWB3_DENTH</name>
<keyword evidence="4 9" id="KW-0560">Oxidoreductase</keyword>
<protein>
    <recommendedName>
        <fullName evidence="8">gibberellin 2beta-dioxygenase</fullName>
        <ecNumber evidence="8">1.14.11.13</ecNumber>
    </recommendedName>
</protein>
<dbReference type="PROSITE" id="PS51471">
    <property type="entry name" value="FE2OG_OXY"/>
    <property type="match status" value="1"/>
</dbReference>
<evidence type="ECO:0000256" key="2">
    <source>
        <dbReference type="ARBA" id="ARBA00022723"/>
    </source>
</evidence>